<reference evidence="1" key="2">
    <citation type="submission" date="2020-09" db="EMBL/GenBank/DDBJ databases">
        <authorList>
            <person name="Sun Q."/>
            <person name="Ohkuma M."/>
        </authorList>
    </citation>
    <scope>NUCLEOTIDE SEQUENCE</scope>
    <source>
        <strain evidence="1">JCM 12580</strain>
    </source>
</reference>
<organism evidence="1 2">
    <name type="scientific">Lentibacillus kapialis</name>
    <dbReference type="NCBI Taxonomy" id="340214"/>
    <lineage>
        <taxon>Bacteria</taxon>
        <taxon>Bacillati</taxon>
        <taxon>Bacillota</taxon>
        <taxon>Bacilli</taxon>
        <taxon>Bacillales</taxon>
        <taxon>Bacillaceae</taxon>
        <taxon>Lentibacillus</taxon>
    </lineage>
</organism>
<comment type="caution">
    <text evidence="1">The sequence shown here is derived from an EMBL/GenBank/DDBJ whole genome shotgun (WGS) entry which is preliminary data.</text>
</comment>
<dbReference type="Pfam" id="PF11518">
    <property type="entry name" value="DUF3221"/>
    <property type="match status" value="1"/>
</dbReference>
<dbReference type="AlphaFoldDB" id="A0A917Q1R0"/>
<evidence type="ECO:0000313" key="1">
    <source>
        <dbReference type="EMBL" id="GGK06144.1"/>
    </source>
</evidence>
<gene>
    <name evidence="1" type="ORF">GCM10007063_30790</name>
</gene>
<sequence length="116" mass="12773">MLKWDGVIFKRKSTILFAIILIGLLPACSFSGDDKTNEVEKTSSYFKGTIKKINGNNALVSAKIFEGNPESDVFVDLSVNSDKNFQVGDKIKVEFDGNILESNPAQINTLSVELIE</sequence>
<protein>
    <recommendedName>
        <fullName evidence="3">DUF3221 domain-containing protein</fullName>
    </recommendedName>
</protein>
<name>A0A917Q1R0_9BACI</name>
<accession>A0A917Q1R0</accession>
<keyword evidence="2" id="KW-1185">Reference proteome</keyword>
<dbReference type="EMBL" id="BMNQ01000065">
    <property type="protein sequence ID" value="GGK06144.1"/>
    <property type="molecule type" value="Genomic_DNA"/>
</dbReference>
<reference evidence="1" key="1">
    <citation type="journal article" date="2014" name="Int. J. Syst. Evol. Microbiol.">
        <title>Complete genome sequence of Corynebacterium casei LMG S-19264T (=DSM 44701T), isolated from a smear-ripened cheese.</title>
        <authorList>
            <consortium name="US DOE Joint Genome Institute (JGI-PGF)"/>
            <person name="Walter F."/>
            <person name="Albersmeier A."/>
            <person name="Kalinowski J."/>
            <person name="Ruckert C."/>
        </authorList>
    </citation>
    <scope>NUCLEOTIDE SEQUENCE</scope>
    <source>
        <strain evidence="1">JCM 12580</strain>
    </source>
</reference>
<evidence type="ECO:0008006" key="3">
    <source>
        <dbReference type="Google" id="ProtNLM"/>
    </source>
</evidence>
<dbReference type="InterPro" id="IPR012340">
    <property type="entry name" value="NA-bd_OB-fold"/>
</dbReference>
<dbReference type="Gene3D" id="2.40.50.140">
    <property type="entry name" value="Nucleic acid-binding proteins"/>
    <property type="match status" value="1"/>
</dbReference>
<proteinExistence type="predicted"/>
<dbReference type="Proteomes" id="UP000658382">
    <property type="component" value="Unassembled WGS sequence"/>
</dbReference>
<evidence type="ECO:0000313" key="2">
    <source>
        <dbReference type="Proteomes" id="UP000658382"/>
    </source>
</evidence>
<dbReference type="InterPro" id="IPR021598">
    <property type="entry name" value="DUF3221"/>
</dbReference>
<dbReference type="RefSeq" id="WP_188633999.1">
    <property type="nucleotide sequence ID" value="NZ_BMNQ01000065.1"/>
</dbReference>